<dbReference type="PANTHER" id="PTHR47326">
    <property type="entry name" value="TRANSPOSABLE ELEMENT TC3 TRANSPOSASE-LIKE PROTEIN"/>
    <property type="match status" value="1"/>
</dbReference>
<keyword evidence="2" id="KW-1185">Reference proteome</keyword>
<dbReference type="InParanoid" id="A0A6L2PZY9"/>
<dbReference type="PANTHER" id="PTHR47326:SF1">
    <property type="entry name" value="HTH PSQ-TYPE DOMAIN-CONTAINING PROTEIN"/>
    <property type="match status" value="1"/>
</dbReference>
<dbReference type="GO" id="GO:0003676">
    <property type="term" value="F:nucleic acid binding"/>
    <property type="evidence" value="ECO:0007669"/>
    <property type="project" value="InterPro"/>
</dbReference>
<evidence type="ECO:0000313" key="2">
    <source>
        <dbReference type="Proteomes" id="UP000502823"/>
    </source>
</evidence>
<proteinExistence type="predicted"/>
<accession>A0A6L2PZY9</accession>
<reference evidence="2" key="1">
    <citation type="submission" date="2020-01" db="EMBL/GenBank/DDBJ databases">
        <title>Draft genome sequence of the Termite Coptotermes fromosanus.</title>
        <authorList>
            <person name="Itakura S."/>
            <person name="Yosikawa Y."/>
            <person name="Umezawa K."/>
        </authorList>
    </citation>
    <scope>NUCLEOTIDE SEQUENCE [LARGE SCALE GENOMIC DNA]</scope>
</reference>
<comment type="caution">
    <text evidence="1">The sequence shown here is derived from an EMBL/GenBank/DDBJ whole genome shotgun (WGS) entry which is preliminary data.</text>
</comment>
<sequence length="324" mass="36875">MPKLLEVTGETETKIFGQATICRICVLAVPRTVKVGLRKVGNEGKPLDHSEKFILEALLTVTFFVKRPECRQHAQPVCMSAVSHTVCGMPGESVVSQEELRTLHLCVHSQIDINMDRFTWAELADIHLAYGLAYDNSREAQRICHELFLNRVCPDYLTFVSVDHRLQEIALHPFHRQKVQAVGPNSYLHRDQFAHWFVRQSAEKPDFPTVVLYTDEACFSWEGIFNSHNRHVWAEVNPHPASVHCHQQRFPVNIWAGIVHDFLIGPYLLPSGLNVQIYQVFLEEMLPELLQEISLSLRTNMVPACQGCGSFRTSGVRISCCHLP</sequence>
<organism evidence="1 2">
    <name type="scientific">Coptotermes formosanus</name>
    <name type="common">Formosan subterranean termite</name>
    <dbReference type="NCBI Taxonomy" id="36987"/>
    <lineage>
        <taxon>Eukaryota</taxon>
        <taxon>Metazoa</taxon>
        <taxon>Ecdysozoa</taxon>
        <taxon>Arthropoda</taxon>
        <taxon>Hexapoda</taxon>
        <taxon>Insecta</taxon>
        <taxon>Pterygota</taxon>
        <taxon>Neoptera</taxon>
        <taxon>Polyneoptera</taxon>
        <taxon>Dictyoptera</taxon>
        <taxon>Blattodea</taxon>
        <taxon>Blattoidea</taxon>
        <taxon>Termitoidae</taxon>
        <taxon>Rhinotermitidae</taxon>
        <taxon>Coptotermes</taxon>
    </lineage>
</organism>
<protein>
    <submittedName>
        <fullName evidence="1">Uncharacterized protein</fullName>
    </submittedName>
</protein>
<dbReference type="AlphaFoldDB" id="A0A6L2PZY9"/>
<dbReference type="Proteomes" id="UP000502823">
    <property type="component" value="Unassembled WGS sequence"/>
</dbReference>
<dbReference type="Gene3D" id="3.30.420.10">
    <property type="entry name" value="Ribonuclease H-like superfamily/Ribonuclease H"/>
    <property type="match status" value="1"/>
</dbReference>
<dbReference type="InterPro" id="IPR036397">
    <property type="entry name" value="RNaseH_sf"/>
</dbReference>
<name>A0A6L2PZY9_COPFO</name>
<evidence type="ECO:0000313" key="1">
    <source>
        <dbReference type="EMBL" id="GFG38116.1"/>
    </source>
</evidence>
<gene>
    <name evidence="1" type="ORF">Cfor_07286</name>
</gene>
<dbReference type="OrthoDB" id="6622349at2759"/>
<dbReference type="EMBL" id="BLKM01012980">
    <property type="protein sequence ID" value="GFG38116.1"/>
    <property type="molecule type" value="Genomic_DNA"/>
</dbReference>